<organism evidence="2 3">
    <name type="scientific">Flavobacterium supellecticarium</name>
    <dbReference type="NCBI Taxonomy" id="2565924"/>
    <lineage>
        <taxon>Bacteria</taxon>
        <taxon>Pseudomonadati</taxon>
        <taxon>Bacteroidota</taxon>
        <taxon>Flavobacteriia</taxon>
        <taxon>Flavobacteriales</taxon>
        <taxon>Flavobacteriaceae</taxon>
        <taxon>Flavobacterium</taxon>
    </lineage>
</organism>
<sequence length="231" mass="25733">MEPNKLEEDFRDKLNSRTIQPSEMAWDRLDAMLSVSEKKKPKRSYKWLSMAAVFVGMLFVGTLLMEQQKEDLKIKETIKTVVKQQQDSITSEINTTPLATEEVVSEPVKKRMNNIVTVVKTNVKGATKVQSASDIGQQTTTAPETQIVEVAPPKEIKKITTTVDVESLLASVDKNAPTKSTIKKGNVKVDANSLLSTVEGEITTDYREGVFQTINRNFKTVKSAVANRNTE</sequence>
<dbReference type="EMBL" id="SSNZ01000002">
    <property type="protein sequence ID" value="THF51192.1"/>
    <property type="molecule type" value="Genomic_DNA"/>
</dbReference>
<name>A0A4S3ZZC6_9FLAO</name>
<protein>
    <submittedName>
        <fullName evidence="2">Uncharacterized protein</fullName>
    </submittedName>
</protein>
<feature type="transmembrane region" description="Helical" evidence="1">
    <location>
        <begin position="47"/>
        <end position="65"/>
    </location>
</feature>
<keyword evidence="1" id="KW-1133">Transmembrane helix</keyword>
<evidence type="ECO:0000313" key="3">
    <source>
        <dbReference type="Proteomes" id="UP000307507"/>
    </source>
</evidence>
<evidence type="ECO:0000256" key="1">
    <source>
        <dbReference type="SAM" id="Phobius"/>
    </source>
</evidence>
<gene>
    <name evidence="2" type="ORF">E6C50_05315</name>
</gene>
<proteinExistence type="predicted"/>
<dbReference type="Proteomes" id="UP000307507">
    <property type="component" value="Unassembled WGS sequence"/>
</dbReference>
<dbReference type="RefSeq" id="WP_136402179.1">
    <property type="nucleotide sequence ID" value="NZ_SSNZ01000002.1"/>
</dbReference>
<evidence type="ECO:0000313" key="2">
    <source>
        <dbReference type="EMBL" id="THF51192.1"/>
    </source>
</evidence>
<reference evidence="2 3" key="1">
    <citation type="submission" date="2019-04" db="EMBL/GenBank/DDBJ databases">
        <title>Flavobacterium sp. nov. isolated from construction timber.</title>
        <authorList>
            <person name="Lin S.-Y."/>
            <person name="Chang C.-T."/>
            <person name="Young C.-C."/>
        </authorList>
    </citation>
    <scope>NUCLEOTIDE SEQUENCE [LARGE SCALE GENOMIC DNA]</scope>
    <source>
        <strain evidence="2 3">CC-CTC003</strain>
    </source>
</reference>
<dbReference type="AlphaFoldDB" id="A0A4S3ZZC6"/>
<accession>A0A4S3ZZC6</accession>
<comment type="caution">
    <text evidence="2">The sequence shown here is derived from an EMBL/GenBank/DDBJ whole genome shotgun (WGS) entry which is preliminary data.</text>
</comment>
<dbReference type="OrthoDB" id="1247025at2"/>
<keyword evidence="1" id="KW-0812">Transmembrane</keyword>
<keyword evidence="3" id="KW-1185">Reference proteome</keyword>
<keyword evidence="1" id="KW-0472">Membrane</keyword>